<gene>
    <name evidence="7" type="ordered locus">TERMP_01819</name>
</gene>
<evidence type="ECO:0000313" key="8">
    <source>
        <dbReference type="Proteomes" id="UP000007478"/>
    </source>
</evidence>
<dbReference type="SUPFAM" id="SSF51735">
    <property type="entry name" value="NAD(P)-binding Rossmann-fold domains"/>
    <property type="match status" value="2"/>
</dbReference>
<dbReference type="eggNOG" id="arCOG01959">
    <property type="taxonomic scope" value="Archaea"/>
</dbReference>
<accession>F0LK82</accession>
<keyword evidence="5" id="KW-0406">Ion transport</keyword>
<organism evidence="7 8">
    <name type="scientific">Thermococcus barophilus (strain DSM 11836 / MP)</name>
    <dbReference type="NCBI Taxonomy" id="391623"/>
    <lineage>
        <taxon>Archaea</taxon>
        <taxon>Methanobacteriati</taxon>
        <taxon>Methanobacteriota</taxon>
        <taxon>Thermococci</taxon>
        <taxon>Thermococcales</taxon>
        <taxon>Thermococcaceae</taxon>
        <taxon>Thermococcus</taxon>
    </lineage>
</organism>
<dbReference type="EMBL" id="CP002372">
    <property type="protein sequence ID" value="ADT84794.1"/>
    <property type="molecule type" value="Genomic_DNA"/>
</dbReference>
<dbReference type="InterPro" id="IPR003148">
    <property type="entry name" value="RCK_N"/>
</dbReference>
<dbReference type="PANTHER" id="PTHR43833:SF5">
    <property type="entry name" value="TRK SYSTEM POTASSIUM UPTAKE PROTEIN TRKA"/>
    <property type="match status" value="1"/>
</dbReference>
<keyword evidence="3" id="KW-0633">Potassium transport</keyword>
<evidence type="ECO:0000256" key="2">
    <source>
        <dbReference type="ARBA" id="ARBA00022448"/>
    </source>
</evidence>
<dbReference type="PANTHER" id="PTHR43833">
    <property type="entry name" value="POTASSIUM CHANNEL PROTEIN 2-RELATED-RELATED"/>
    <property type="match status" value="1"/>
</dbReference>
<dbReference type="HOGENOM" id="CLU_046525_0_0_2"/>
<evidence type="ECO:0000256" key="1">
    <source>
        <dbReference type="ARBA" id="ARBA00003660"/>
    </source>
</evidence>
<proteinExistence type="predicted"/>
<protein>
    <submittedName>
        <fullName evidence="7">TrkA-like system potassium uptake protein</fullName>
    </submittedName>
</protein>
<reference evidence="7 8" key="1">
    <citation type="journal article" date="2011" name="J. Bacteriol.">
        <title>Complete genome sequence of the hyperthermophilic, piezophilic, heterotrophic, and carboxydotrophic archaeon Thermococcus barophilus MP.</title>
        <authorList>
            <person name="Vannier P."/>
            <person name="Marteinsson V.T."/>
            <person name="Fridjonsson O.H."/>
            <person name="Oger P."/>
            <person name="Jebbar M."/>
        </authorList>
    </citation>
    <scope>NUCLEOTIDE SEQUENCE [LARGE SCALE GENOMIC DNA]</scope>
    <source>
        <strain evidence="8">DSM 11836 / MP</strain>
    </source>
</reference>
<dbReference type="AlphaFoldDB" id="F0LK82"/>
<dbReference type="GO" id="GO:0015079">
    <property type="term" value="F:potassium ion transmembrane transporter activity"/>
    <property type="evidence" value="ECO:0007669"/>
    <property type="project" value="InterPro"/>
</dbReference>
<dbReference type="InterPro" id="IPR036291">
    <property type="entry name" value="NAD(P)-bd_dom_sf"/>
</dbReference>
<dbReference type="PATRIC" id="fig|391623.17.peg.1818"/>
<feature type="domain" description="RCK N-terminal" evidence="6">
    <location>
        <begin position="1"/>
        <end position="119"/>
    </location>
</feature>
<name>F0LK82_THEBM</name>
<keyword evidence="8" id="KW-1185">Reference proteome</keyword>
<dbReference type="KEGG" id="tba:TERMP_01819"/>
<sequence>MKVIVVGAGRTGFLIAKWLSMKHEVTVVDRNPRILDEISYALDVFTIPGDATLPETLKRAEVENADYVIATTDNDQTNIIVCSLSKTLGSPFTIARVKRIEYLKVWGHGRRTLGVDLMVCAAPLVAEGIVRVMEYPQLVFFRKLYGDIYVGMSSSHIKTPWSFKIDDKNIIIATKNMIERSFKKSKTKKVLILGAGETGRIVAKMLSAKGKEVKLVEDDFKKANEIADELDGVTVIAGNPFSDFLWSEENLSEADIAVVAFDQDYKCFFASALAKEKGIDRVFSMVHRSSHIPLFEKIGAISFSPELETAGKITAAVRGKAVLGVVTRPEFQVYALSGEFLEGTPLENLSGIPGPLFRDGRLVLPTPKMKIRKGDIVTVITEGGGMIL</sequence>
<keyword evidence="2" id="KW-0813">Transport</keyword>
<dbReference type="PROSITE" id="PS51201">
    <property type="entry name" value="RCK_N"/>
    <property type="match status" value="2"/>
</dbReference>
<dbReference type="Pfam" id="PF02254">
    <property type="entry name" value="TrkA_N"/>
    <property type="match status" value="2"/>
</dbReference>
<dbReference type="OrthoDB" id="27588at2157"/>
<keyword evidence="4" id="KW-0630">Potassium</keyword>
<evidence type="ECO:0000313" key="7">
    <source>
        <dbReference type="EMBL" id="ADT84794.1"/>
    </source>
</evidence>
<evidence type="ECO:0000259" key="6">
    <source>
        <dbReference type="PROSITE" id="PS51201"/>
    </source>
</evidence>
<evidence type="ECO:0000256" key="3">
    <source>
        <dbReference type="ARBA" id="ARBA00022538"/>
    </source>
</evidence>
<dbReference type="InterPro" id="IPR006036">
    <property type="entry name" value="K_uptake_TrkA"/>
</dbReference>
<dbReference type="Proteomes" id="UP000007478">
    <property type="component" value="Chromosome"/>
</dbReference>
<dbReference type="Gene3D" id="3.40.50.720">
    <property type="entry name" value="NAD(P)-binding Rossmann-like Domain"/>
    <property type="match status" value="2"/>
</dbReference>
<comment type="function">
    <text evidence="1">Part of a potassium transport system.</text>
</comment>
<dbReference type="PRINTS" id="PR00335">
    <property type="entry name" value="KUPTAKETRKA"/>
</dbReference>
<dbReference type="InterPro" id="IPR050721">
    <property type="entry name" value="Trk_Ktr_HKT_K-transport"/>
</dbReference>
<evidence type="ECO:0000256" key="5">
    <source>
        <dbReference type="ARBA" id="ARBA00023065"/>
    </source>
</evidence>
<dbReference type="GO" id="GO:0005886">
    <property type="term" value="C:plasma membrane"/>
    <property type="evidence" value="ECO:0007669"/>
    <property type="project" value="InterPro"/>
</dbReference>
<feature type="domain" description="RCK N-terminal" evidence="6">
    <location>
        <begin position="187"/>
        <end position="305"/>
    </location>
</feature>
<evidence type="ECO:0000256" key="4">
    <source>
        <dbReference type="ARBA" id="ARBA00022958"/>
    </source>
</evidence>